<dbReference type="Pfam" id="PF00589">
    <property type="entry name" value="Phage_integrase"/>
    <property type="match status" value="1"/>
</dbReference>
<keyword evidence="2" id="KW-0732">Signal</keyword>
<dbReference type="SUPFAM" id="SSF56349">
    <property type="entry name" value="DNA breaking-rejoining enzymes"/>
    <property type="match status" value="1"/>
</dbReference>
<evidence type="ECO:0000259" key="3">
    <source>
        <dbReference type="PROSITE" id="PS51898"/>
    </source>
</evidence>
<feature type="domain" description="Tyr recombinase" evidence="3">
    <location>
        <begin position="1"/>
        <end position="164"/>
    </location>
</feature>
<dbReference type="InterPro" id="IPR002104">
    <property type="entry name" value="Integrase_catalytic"/>
</dbReference>
<dbReference type="AlphaFoldDB" id="A0A5J4SYJ1"/>
<dbReference type="EMBL" id="SNRW01039691">
    <property type="protein sequence ID" value="KAA6350792.1"/>
    <property type="molecule type" value="Genomic_DNA"/>
</dbReference>
<dbReference type="InterPro" id="IPR013762">
    <property type="entry name" value="Integrase-like_cat_sf"/>
</dbReference>
<evidence type="ECO:0000313" key="5">
    <source>
        <dbReference type="Proteomes" id="UP000324800"/>
    </source>
</evidence>
<protein>
    <recommendedName>
        <fullName evidence="3">Tyr recombinase domain-containing protein</fullName>
    </recommendedName>
</protein>
<feature type="chain" id="PRO_5023934478" description="Tyr recombinase domain-containing protein" evidence="2">
    <location>
        <begin position="18"/>
        <end position="165"/>
    </location>
</feature>
<dbReference type="GO" id="GO:0006310">
    <property type="term" value="P:DNA recombination"/>
    <property type="evidence" value="ECO:0007669"/>
    <property type="project" value="UniProtKB-KW"/>
</dbReference>
<dbReference type="Gene3D" id="1.10.443.10">
    <property type="entry name" value="Intergrase catalytic core"/>
    <property type="match status" value="1"/>
</dbReference>
<dbReference type="OrthoDB" id="2220692at2759"/>
<name>A0A5J4SYJ1_9EUKA</name>
<dbReference type="InterPro" id="IPR011010">
    <property type="entry name" value="DNA_brk_join_enz"/>
</dbReference>
<dbReference type="PROSITE" id="PS51898">
    <property type="entry name" value="TYR_RECOMBINASE"/>
    <property type="match status" value="1"/>
</dbReference>
<organism evidence="4 5">
    <name type="scientific">Streblomastix strix</name>
    <dbReference type="NCBI Taxonomy" id="222440"/>
    <lineage>
        <taxon>Eukaryota</taxon>
        <taxon>Metamonada</taxon>
        <taxon>Preaxostyla</taxon>
        <taxon>Oxymonadida</taxon>
        <taxon>Streblomastigidae</taxon>
        <taxon>Streblomastix</taxon>
    </lineage>
</organism>
<evidence type="ECO:0000256" key="1">
    <source>
        <dbReference type="ARBA" id="ARBA00023172"/>
    </source>
</evidence>
<comment type="caution">
    <text evidence="4">The sequence shown here is derived from an EMBL/GenBank/DDBJ whole genome shotgun (WGS) entry which is preliminary data.</text>
</comment>
<dbReference type="GO" id="GO:0015074">
    <property type="term" value="P:DNA integration"/>
    <property type="evidence" value="ECO:0007669"/>
    <property type="project" value="InterPro"/>
</dbReference>
<keyword evidence="1" id="KW-0233">DNA recombination</keyword>
<evidence type="ECO:0000313" key="4">
    <source>
        <dbReference type="EMBL" id="KAA6350792.1"/>
    </source>
</evidence>
<reference evidence="4 5" key="1">
    <citation type="submission" date="2019-03" db="EMBL/GenBank/DDBJ databases">
        <title>Single cell metagenomics reveals metabolic interactions within the superorganism composed of flagellate Streblomastix strix and complex community of Bacteroidetes bacteria on its surface.</title>
        <authorList>
            <person name="Treitli S.C."/>
            <person name="Kolisko M."/>
            <person name="Husnik F."/>
            <person name="Keeling P."/>
            <person name="Hampl V."/>
        </authorList>
    </citation>
    <scope>NUCLEOTIDE SEQUENCE [LARGE SCALE GENOMIC DNA]</scope>
    <source>
        <strain evidence="4">ST1C</strain>
    </source>
</reference>
<proteinExistence type="predicted"/>
<dbReference type="Proteomes" id="UP000324800">
    <property type="component" value="Unassembled WGS sequence"/>
</dbReference>
<feature type="signal peptide" evidence="2">
    <location>
        <begin position="1"/>
        <end position="17"/>
    </location>
</feature>
<evidence type="ECO:0000256" key="2">
    <source>
        <dbReference type="SAM" id="SignalP"/>
    </source>
</evidence>
<gene>
    <name evidence="4" type="ORF">EZS28_051875</name>
</gene>
<accession>A0A5J4SYJ1</accession>
<dbReference type="GO" id="GO:0003677">
    <property type="term" value="F:DNA binding"/>
    <property type="evidence" value="ECO:0007669"/>
    <property type="project" value="InterPro"/>
</dbReference>
<sequence>MSLSIILIMIYTNLRLAEVIRSKINTCMIEQGKLIIETMILKKPTGKVKISLKQMNDKCLCPIEWVKKWAEIKQYQEGECWILSDLKLIKPEQWSRYVRQEMVRAGIDKAQSVTSIRAAAITKAFQLGATTEAVNRWTRHSNAASTIQKYYDKNRNDDIREKIVR</sequence>